<feature type="compositionally biased region" description="Basic and acidic residues" evidence="2">
    <location>
        <begin position="405"/>
        <end position="414"/>
    </location>
</feature>
<evidence type="ECO:0000259" key="4">
    <source>
        <dbReference type="Pfam" id="PF25888"/>
    </source>
</evidence>
<dbReference type="Proteomes" id="UP000595254">
    <property type="component" value="Chromosome"/>
</dbReference>
<dbReference type="AlphaFoldDB" id="A0A974RZI1"/>
<evidence type="ECO:0000256" key="1">
    <source>
        <dbReference type="ARBA" id="ARBA00093462"/>
    </source>
</evidence>
<dbReference type="Pfam" id="PF07261">
    <property type="entry name" value="DnaB_2"/>
    <property type="match status" value="1"/>
</dbReference>
<dbReference type="InterPro" id="IPR006343">
    <property type="entry name" value="DnaB/C_C"/>
</dbReference>
<proteinExistence type="inferred from homology"/>
<accession>A0A974RZI1</accession>
<sequence>MTKHWQELIPVDRYMVSSAGLLHDYDRKILTLLYQPLIGPVCVSLYMTLWSEIEANRLWSHSSTHYSLMNTIGLNLNEIFEARTKLEGIGLLKVYRKKMNDEKQFIYELRPPLTPEQFFTDGMLNIYLYKKIGKAHFNRLKKFFCDDRIQVDEFEEVTKSFSAIFTSDHMDSLYMSDEAADTLEPESTQQFIGRPEGEEPEGFESTFDFTLFFSGLKSSLAPKKAFTSKVTETISKLAFLYGINPLQMQGLVIGSVNMDNEIDLKELRKSAQNWYQIEYNKDMPSLTERVQPVKHRTQHEEPKTQEQEYIRHLETTSPRDRLMQLSGGAEPSANDMQIIEGVMLNQNLRPGVINVLIEYVMLKTDMKLTKAYVEKIASHWTRKNVSTVTEAMELAKSEHRQYQEWAKAKKEGRNSNKKATRTEPVPEWLNKEETETAAVVDDSALIERKRQLEEKMKNLKNRG</sequence>
<dbReference type="EMBL" id="CP068053">
    <property type="protein sequence ID" value="QQS99591.1"/>
    <property type="molecule type" value="Genomic_DNA"/>
</dbReference>
<dbReference type="Gene3D" id="1.10.10.630">
    <property type="entry name" value="DnaD domain-like"/>
    <property type="match status" value="1"/>
</dbReference>
<organism evidence="5 6">
    <name type="scientific">Peribacillus psychrosaccharolyticus</name>
    <name type="common">Bacillus psychrosaccharolyticus</name>
    <dbReference type="NCBI Taxonomy" id="1407"/>
    <lineage>
        <taxon>Bacteria</taxon>
        <taxon>Bacillati</taxon>
        <taxon>Bacillota</taxon>
        <taxon>Bacilli</taxon>
        <taxon>Bacillales</taxon>
        <taxon>Bacillaceae</taxon>
        <taxon>Peribacillus</taxon>
    </lineage>
</organism>
<protein>
    <submittedName>
        <fullName evidence="5">Replication initiation and membrane attachment family protein</fullName>
    </submittedName>
</protein>
<feature type="domain" description="Replicative helicase loading/DNA remodeling protein DnaB N-terminal winged helix" evidence="4">
    <location>
        <begin position="10"/>
        <end position="272"/>
    </location>
</feature>
<feature type="domain" description="DnaB/C C-terminal" evidence="3">
    <location>
        <begin position="330"/>
        <end position="393"/>
    </location>
</feature>
<dbReference type="RefSeq" id="WP_040373412.1">
    <property type="nucleotide sequence ID" value="NZ_CP068053.1"/>
</dbReference>
<evidence type="ECO:0000259" key="3">
    <source>
        <dbReference type="Pfam" id="PF07261"/>
    </source>
</evidence>
<evidence type="ECO:0000256" key="2">
    <source>
        <dbReference type="SAM" id="MobiDB-lite"/>
    </source>
</evidence>
<evidence type="ECO:0000313" key="6">
    <source>
        <dbReference type="Proteomes" id="UP000595254"/>
    </source>
</evidence>
<dbReference type="InterPro" id="IPR034829">
    <property type="entry name" value="DnaD-like_sf"/>
</dbReference>
<feature type="region of interest" description="Disordered" evidence="2">
    <location>
        <begin position="405"/>
        <end position="429"/>
    </location>
</feature>
<comment type="similarity">
    <text evidence="1">Belongs to the DnaB/DnaD family.</text>
</comment>
<evidence type="ECO:0000313" key="5">
    <source>
        <dbReference type="EMBL" id="QQS99591.1"/>
    </source>
</evidence>
<dbReference type="InterPro" id="IPR058660">
    <property type="entry name" value="WHD_DnaB"/>
</dbReference>
<keyword evidence="6" id="KW-1185">Reference proteome</keyword>
<reference evidence="5 6" key="1">
    <citation type="submission" date="2021-01" db="EMBL/GenBank/DDBJ databases">
        <title>FDA dAtabase for Regulatory Grade micrObial Sequences (FDA-ARGOS): Supporting development and validation of Infectious Disease Dx tests.</title>
        <authorList>
            <person name="Nelson B."/>
            <person name="Plummer A."/>
            <person name="Tallon L."/>
            <person name="Sadzewicz L."/>
            <person name="Zhao X."/>
            <person name="Boylan J."/>
            <person name="Ott S."/>
            <person name="Bowen H."/>
            <person name="Vavikolanu K."/>
            <person name="Mehta A."/>
            <person name="Aluvathingal J."/>
            <person name="Nadendla S."/>
            <person name="Myers T."/>
            <person name="Yan Y."/>
            <person name="Sichtig H."/>
        </authorList>
    </citation>
    <scope>NUCLEOTIDE SEQUENCE [LARGE SCALE GENOMIC DNA]</scope>
    <source>
        <strain evidence="5 6">FDAARGOS_1161</strain>
    </source>
</reference>
<gene>
    <name evidence="5" type="ORF">I6J18_18660</name>
</gene>
<dbReference type="Pfam" id="PF25888">
    <property type="entry name" value="WHD_DnaB"/>
    <property type="match status" value="1"/>
</dbReference>
<name>A0A974RZI1_PERPY</name>
<dbReference type="KEGG" id="ppsr:I6J18_18660"/>